<protein>
    <recommendedName>
        <fullName evidence="3">RING-type E3 ubiquitin transferase</fullName>
        <ecNumber evidence="3">2.3.2.27</ecNumber>
    </recommendedName>
</protein>
<sequence length="595" mass="64380">MKTKMMDQAHPGSRQRALITGLYQFSLLLGGLVPRCAKKLGARYLKFASGVISGLQRSFVRDSLVVRTSLGLIQPLNKRYFHTDARSKRQVGQFSSGSNSLGAVPQNIDLNVAYEGNGSGIGQDMGTSSSLHPFQPSGSGSSSDGQRLSDKRKAPEEISGEVPGRNLSSTRLEIHPSSLTGNAESIHREVRLRTSSTNQQDPVPASISLFGTSLGPHVQSSNQSSVVSLLNRSTGLSLGPVAGVANTTSQVQPFLHVPSTSQTMQPALWNRISSSSSGSASIFPAIIANGSNVLQAEQNPRYIPRDTSRQSVSVSGYGRGNLEYNSTNLRNFPSNITFSSQIGSRSGVQLTAPPGFPQRNIVEGAQNGLTSGVQQSTAHPRFLSQSIAEGYERRSSEYVDHSMSRSVTTVRNVLASSAGDPTAVLSLFGQGVLMTRAERDNSVAPPISSQIQLQVATERRAIIVSEDGMIIDGSGFDEEPEEEDDMLEDMRLDVDNMSYEELLALEEQIGNVSTGLDEEAIVAGMRRHRYQSLRSGSSVEDPCCICQDEYLDGQELGKLNCGHDFHFDCIKQWLLQKNSCPFCKMTALTVGERNR</sequence>
<evidence type="ECO:0000256" key="1">
    <source>
        <dbReference type="ARBA" id="ARBA00000900"/>
    </source>
</evidence>
<dbReference type="PANTHER" id="PTHR22937">
    <property type="entry name" value="E3 UBIQUITIN-PROTEIN LIGASE RNF165"/>
    <property type="match status" value="1"/>
</dbReference>
<gene>
    <name evidence="12" type="ORF">F0562_006598</name>
</gene>
<dbReference type="EC" id="2.3.2.27" evidence="3"/>
<evidence type="ECO:0000313" key="13">
    <source>
        <dbReference type="Proteomes" id="UP000325577"/>
    </source>
</evidence>
<feature type="region of interest" description="Disordered" evidence="10">
    <location>
        <begin position="119"/>
        <end position="168"/>
    </location>
</feature>
<evidence type="ECO:0000256" key="9">
    <source>
        <dbReference type="PROSITE-ProRule" id="PRU00175"/>
    </source>
</evidence>
<dbReference type="OrthoDB" id="8062037at2759"/>
<dbReference type="SMART" id="SM00184">
    <property type="entry name" value="RING"/>
    <property type="match status" value="1"/>
</dbReference>
<dbReference type="InterPro" id="IPR013083">
    <property type="entry name" value="Znf_RING/FYVE/PHD"/>
</dbReference>
<evidence type="ECO:0000256" key="3">
    <source>
        <dbReference type="ARBA" id="ARBA00012483"/>
    </source>
</evidence>
<dbReference type="InterPro" id="IPR045191">
    <property type="entry name" value="MBR1/2-like"/>
</dbReference>
<organism evidence="12 13">
    <name type="scientific">Nyssa sinensis</name>
    <dbReference type="NCBI Taxonomy" id="561372"/>
    <lineage>
        <taxon>Eukaryota</taxon>
        <taxon>Viridiplantae</taxon>
        <taxon>Streptophyta</taxon>
        <taxon>Embryophyta</taxon>
        <taxon>Tracheophyta</taxon>
        <taxon>Spermatophyta</taxon>
        <taxon>Magnoliopsida</taxon>
        <taxon>eudicotyledons</taxon>
        <taxon>Gunneridae</taxon>
        <taxon>Pentapetalae</taxon>
        <taxon>asterids</taxon>
        <taxon>Cornales</taxon>
        <taxon>Nyssaceae</taxon>
        <taxon>Nyssa</taxon>
    </lineage>
</organism>
<keyword evidence="6 9" id="KW-0863">Zinc-finger</keyword>
<comment type="pathway">
    <text evidence="2">Protein modification; protein ubiquitination.</text>
</comment>
<dbReference type="Gene3D" id="3.30.40.10">
    <property type="entry name" value="Zinc/RING finger domain, C3HC4 (zinc finger)"/>
    <property type="match status" value="1"/>
</dbReference>
<keyword evidence="5" id="KW-0479">Metal-binding</keyword>
<keyword evidence="7" id="KW-0833">Ubl conjugation pathway</keyword>
<comment type="catalytic activity">
    <reaction evidence="1">
        <text>S-ubiquitinyl-[E2 ubiquitin-conjugating enzyme]-L-cysteine + [acceptor protein]-L-lysine = [E2 ubiquitin-conjugating enzyme]-L-cysteine + N(6)-ubiquitinyl-[acceptor protein]-L-lysine.</text>
        <dbReference type="EC" id="2.3.2.27"/>
    </reaction>
</comment>
<feature type="domain" description="RING-type" evidence="11">
    <location>
        <begin position="543"/>
        <end position="584"/>
    </location>
</feature>
<evidence type="ECO:0000256" key="8">
    <source>
        <dbReference type="ARBA" id="ARBA00022833"/>
    </source>
</evidence>
<dbReference type="InterPro" id="IPR001841">
    <property type="entry name" value="Znf_RING"/>
</dbReference>
<evidence type="ECO:0000256" key="6">
    <source>
        <dbReference type="ARBA" id="ARBA00022771"/>
    </source>
</evidence>
<dbReference type="GO" id="GO:0010228">
    <property type="term" value="P:vegetative to reproductive phase transition of meristem"/>
    <property type="evidence" value="ECO:0007669"/>
    <property type="project" value="UniProtKB-ARBA"/>
</dbReference>
<dbReference type="SUPFAM" id="SSF57850">
    <property type="entry name" value="RING/U-box"/>
    <property type="match status" value="1"/>
</dbReference>
<evidence type="ECO:0000256" key="5">
    <source>
        <dbReference type="ARBA" id="ARBA00022723"/>
    </source>
</evidence>
<name>A0A5J5AKX0_9ASTE</name>
<dbReference type="GO" id="GO:0061630">
    <property type="term" value="F:ubiquitin protein ligase activity"/>
    <property type="evidence" value="ECO:0007669"/>
    <property type="project" value="UniProtKB-EC"/>
</dbReference>
<keyword evidence="8" id="KW-0862">Zinc</keyword>
<evidence type="ECO:0000313" key="12">
    <source>
        <dbReference type="EMBL" id="KAA8531685.1"/>
    </source>
</evidence>
<dbReference type="GO" id="GO:0043161">
    <property type="term" value="P:proteasome-mediated ubiquitin-dependent protein catabolic process"/>
    <property type="evidence" value="ECO:0007669"/>
    <property type="project" value="UniProtKB-ARBA"/>
</dbReference>
<dbReference type="PANTHER" id="PTHR22937:SF199">
    <property type="entry name" value="RING-TYPE E3 UBIQUITIN TRANSFERASE"/>
    <property type="match status" value="1"/>
</dbReference>
<accession>A0A5J5AKX0</accession>
<reference evidence="12 13" key="1">
    <citation type="submission" date="2019-09" db="EMBL/GenBank/DDBJ databases">
        <title>A chromosome-level genome assembly of the Chinese tupelo Nyssa sinensis.</title>
        <authorList>
            <person name="Yang X."/>
            <person name="Kang M."/>
            <person name="Yang Y."/>
            <person name="Xiong H."/>
            <person name="Wang M."/>
            <person name="Zhang Z."/>
            <person name="Wang Z."/>
            <person name="Wu H."/>
            <person name="Ma T."/>
            <person name="Liu J."/>
            <person name="Xi Z."/>
        </authorList>
    </citation>
    <scope>NUCLEOTIDE SEQUENCE [LARGE SCALE GENOMIC DNA]</scope>
    <source>
        <strain evidence="12">J267</strain>
        <tissue evidence="12">Leaf</tissue>
    </source>
</reference>
<keyword evidence="13" id="KW-1185">Reference proteome</keyword>
<dbReference type="Proteomes" id="UP000325577">
    <property type="component" value="Linkage Group LG2"/>
</dbReference>
<evidence type="ECO:0000256" key="7">
    <source>
        <dbReference type="ARBA" id="ARBA00022786"/>
    </source>
</evidence>
<dbReference type="GO" id="GO:0008270">
    <property type="term" value="F:zinc ion binding"/>
    <property type="evidence" value="ECO:0007669"/>
    <property type="project" value="UniProtKB-KW"/>
</dbReference>
<dbReference type="Pfam" id="PF13639">
    <property type="entry name" value="zf-RING_2"/>
    <property type="match status" value="1"/>
</dbReference>
<feature type="compositionally biased region" description="Basic and acidic residues" evidence="10">
    <location>
        <begin position="147"/>
        <end position="156"/>
    </location>
</feature>
<dbReference type="PROSITE" id="PS50089">
    <property type="entry name" value="ZF_RING_2"/>
    <property type="match status" value="1"/>
</dbReference>
<dbReference type="AlphaFoldDB" id="A0A5J5AKX0"/>
<evidence type="ECO:0000256" key="2">
    <source>
        <dbReference type="ARBA" id="ARBA00004906"/>
    </source>
</evidence>
<keyword evidence="4" id="KW-0808">Transferase</keyword>
<evidence type="ECO:0000256" key="4">
    <source>
        <dbReference type="ARBA" id="ARBA00022679"/>
    </source>
</evidence>
<dbReference type="FunFam" id="3.30.40.10:FF:000309">
    <property type="entry name" value="E3 ubiquitin-protein ligase MBR2"/>
    <property type="match status" value="1"/>
</dbReference>
<evidence type="ECO:0000259" key="11">
    <source>
        <dbReference type="PROSITE" id="PS50089"/>
    </source>
</evidence>
<evidence type="ECO:0000256" key="10">
    <source>
        <dbReference type="SAM" id="MobiDB-lite"/>
    </source>
</evidence>
<proteinExistence type="predicted"/>
<dbReference type="EMBL" id="CM018043">
    <property type="protein sequence ID" value="KAA8531685.1"/>
    <property type="molecule type" value="Genomic_DNA"/>
</dbReference>